<dbReference type="InterPro" id="IPR029052">
    <property type="entry name" value="Metallo-depent_PP-like"/>
</dbReference>
<dbReference type="KEGG" id="spu:583482"/>
<dbReference type="EnsemblMetazoa" id="XM_783389">
    <property type="protein sequence ID" value="XP_788482"/>
    <property type="gene ID" value="LOC583482"/>
</dbReference>
<evidence type="ECO:0000256" key="9">
    <source>
        <dbReference type="ARBA" id="ARBA00032900"/>
    </source>
</evidence>
<dbReference type="OMA" id="NEESWEG"/>
<keyword evidence="14" id="KW-1185">Reference proteome</keyword>
<accession>A0A7M7RCY6</accession>
<dbReference type="EC" id="3.1.3.16" evidence="4"/>
<evidence type="ECO:0000259" key="12">
    <source>
        <dbReference type="Pfam" id="PF00149"/>
    </source>
</evidence>
<dbReference type="GO" id="GO:0004722">
    <property type="term" value="F:protein serine/threonine phosphatase activity"/>
    <property type="evidence" value="ECO:0007669"/>
    <property type="project" value="UniProtKB-EC"/>
</dbReference>
<dbReference type="SUPFAM" id="SSF56300">
    <property type="entry name" value="Metallo-dependent phosphatases"/>
    <property type="match status" value="1"/>
</dbReference>
<dbReference type="FunCoup" id="A0A7M7RCY6">
    <property type="interactions" value="13"/>
</dbReference>
<evidence type="ECO:0000256" key="2">
    <source>
        <dbReference type="ARBA" id="ARBA00004496"/>
    </source>
</evidence>
<evidence type="ECO:0000256" key="11">
    <source>
        <dbReference type="ARBA" id="ARBA00048336"/>
    </source>
</evidence>
<evidence type="ECO:0000256" key="1">
    <source>
        <dbReference type="ARBA" id="ARBA00001968"/>
    </source>
</evidence>
<dbReference type="CDD" id="cd07395">
    <property type="entry name" value="MPP_CSTP1"/>
    <property type="match status" value="1"/>
</dbReference>
<evidence type="ECO:0000256" key="7">
    <source>
        <dbReference type="ARBA" id="ARBA00022723"/>
    </source>
</evidence>
<dbReference type="GeneID" id="583482"/>
<dbReference type="InterPro" id="IPR051918">
    <property type="entry name" value="STPP_CPPED1"/>
</dbReference>
<name>A0A7M7RCY6_STRPU</name>
<organism evidence="13 14">
    <name type="scientific">Strongylocentrotus purpuratus</name>
    <name type="common">Purple sea urchin</name>
    <dbReference type="NCBI Taxonomy" id="7668"/>
    <lineage>
        <taxon>Eukaryota</taxon>
        <taxon>Metazoa</taxon>
        <taxon>Echinodermata</taxon>
        <taxon>Eleutherozoa</taxon>
        <taxon>Echinozoa</taxon>
        <taxon>Echinoidea</taxon>
        <taxon>Euechinoidea</taxon>
        <taxon>Echinacea</taxon>
        <taxon>Camarodonta</taxon>
        <taxon>Echinidea</taxon>
        <taxon>Strongylocentrotidae</taxon>
        <taxon>Strongylocentrotus</taxon>
    </lineage>
</organism>
<dbReference type="RefSeq" id="XP_788482.2">
    <property type="nucleotide sequence ID" value="XM_783389.4"/>
</dbReference>
<comment type="catalytic activity">
    <reaction evidence="10">
        <text>O-phospho-L-seryl-[protein] + H2O = L-seryl-[protein] + phosphate</text>
        <dbReference type="Rhea" id="RHEA:20629"/>
        <dbReference type="Rhea" id="RHEA-COMP:9863"/>
        <dbReference type="Rhea" id="RHEA-COMP:11604"/>
        <dbReference type="ChEBI" id="CHEBI:15377"/>
        <dbReference type="ChEBI" id="CHEBI:29999"/>
        <dbReference type="ChEBI" id="CHEBI:43474"/>
        <dbReference type="ChEBI" id="CHEBI:83421"/>
        <dbReference type="EC" id="3.1.3.16"/>
    </reaction>
</comment>
<evidence type="ECO:0000256" key="3">
    <source>
        <dbReference type="ARBA" id="ARBA00010567"/>
    </source>
</evidence>
<evidence type="ECO:0000256" key="8">
    <source>
        <dbReference type="ARBA" id="ARBA00022801"/>
    </source>
</evidence>
<dbReference type="GO" id="GO:0005737">
    <property type="term" value="C:cytoplasm"/>
    <property type="evidence" value="ECO:0007669"/>
    <property type="project" value="UniProtKB-SubCell"/>
</dbReference>
<reference evidence="13" key="2">
    <citation type="submission" date="2021-01" db="UniProtKB">
        <authorList>
            <consortium name="EnsemblMetazoa"/>
        </authorList>
    </citation>
    <scope>IDENTIFICATION</scope>
</reference>
<evidence type="ECO:0000313" key="13">
    <source>
        <dbReference type="EnsemblMetazoa" id="XP_788482"/>
    </source>
</evidence>
<evidence type="ECO:0000256" key="4">
    <source>
        <dbReference type="ARBA" id="ARBA00013081"/>
    </source>
</evidence>
<dbReference type="PANTHER" id="PTHR43143:SF1">
    <property type="entry name" value="SERINE_THREONINE-PROTEIN PHOSPHATASE CPPED1"/>
    <property type="match status" value="1"/>
</dbReference>
<keyword evidence="6" id="KW-0963">Cytoplasm</keyword>
<dbReference type="AlphaFoldDB" id="A0A7M7RCY6"/>
<comment type="subcellular location">
    <subcellularLocation>
        <location evidence="2">Cytoplasm</location>
    </subcellularLocation>
</comment>
<protein>
    <recommendedName>
        <fullName evidence="5">Serine/threonine-protein phosphatase CPPED1</fullName>
        <ecNumber evidence="4">3.1.3.16</ecNumber>
    </recommendedName>
    <alternativeName>
        <fullName evidence="9">Calcineurin-like phosphoesterase domain-containing protein 1</fullName>
    </alternativeName>
</protein>
<evidence type="ECO:0000256" key="6">
    <source>
        <dbReference type="ARBA" id="ARBA00022490"/>
    </source>
</evidence>
<evidence type="ECO:0000256" key="5">
    <source>
        <dbReference type="ARBA" id="ARBA00013356"/>
    </source>
</evidence>
<evidence type="ECO:0000313" key="14">
    <source>
        <dbReference type="Proteomes" id="UP000007110"/>
    </source>
</evidence>
<comment type="catalytic activity">
    <reaction evidence="11">
        <text>O-phospho-L-threonyl-[protein] + H2O = L-threonyl-[protein] + phosphate</text>
        <dbReference type="Rhea" id="RHEA:47004"/>
        <dbReference type="Rhea" id="RHEA-COMP:11060"/>
        <dbReference type="Rhea" id="RHEA-COMP:11605"/>
        <dbReference type="ChEBI" id="CHEBI:15377"/>
        <dbReference type="ChEBI" id="CHEBI:30013"/>
        <dbReference type="ChEBI" id="CHEBI:43474"/>
        <dbReference type="ChEBI" id="CHEBI:61977"/>
        <dbReference type="EC" id="3.1.3.16"/>
    </reaction>
</comment>
<comment type="similarity">
    <text evidence="3">Belongs to the metallophosphoesterase superfamily. CPPED1 family.</text>
</comment>
<sequence>MSDFKIEARNRQYHGFSGNEESWEGPYMFVVGTDPQYGMIDTMAGKKDIGWDQEVELTRKAIEAVNAMTPRPKFFVVCGDLVQCTPGEYLRDEQEADFITEFSKLNSEIPLVLVSGNHDVGRIPDAASIACYTERFGDDYYSFWAGGVRFLVLNTQLYDNDSKAKEIRAQHDEWLLKELETMKTSGCKHAVVFQHIPWFLQKPDEEKVYFNIEKEFRLQMLEKFNDAGVKVVFSGHQHQNDGGFYKGLEQVVTSAMGWQQRATDTPGIRIVKVKEEGITHQYYEMDDIPTTIDLKE</sequence>
<dbReference type="Proteomes" id="UP000007110">
    <property type="component" value="Unassembled WGS sequence"/>
</dbReference>
<comment type="cofactor">
    <cofactor evidence="1">
        <name>a divalent metal cation</name>
        <dbReference type="ChEBI" id="CHEBI:60240"/>
    </cofactor>
</comment>
<dbReference type="InParanoid" id="A0A7M7RCY6"/>
<evidence type="ECO:0000256" key="10">
    <source>
        <dbReference type="ARBA" id="ARBA00047761"/>
    </source>
</evidence>
<dbReference type="PANTHER" id="PTHR43143">
    <property type="entry name" value="METALLOPHOSPHOESTERASE, CALCINEURIN SUPERFAMILY"/>
    <property type="match status" value="1"/>
</dbReference>
<dbReference type="OrthoDB" id="45007at2759"/>
<dbReference type="GO" id="GO:0046872">
    <property type="term" value="F:metal ion binding"/>
    <property type="evidence" value="ECO:0007669"/>
    <property type="project" value="UniProtKB-KW"/>
</dbReference>
<dbReference type="InterPro" id="IPR004843">
    <property type="entry name" value="Calcineurin-like_PHP"/>
</dbReference>
<dbReference type="Pfam" id="PF00149">
    <property type="entry name" value="Metallophos"/>
    <property type="match status" value="1"/>
</dbReference>
<reference evidence="14" key="1">
    <citation type="submission" date="2015-02" db="EMBL/GenBank/DDBJ databases">
        <title>Genome sequencing for Strongylocentrotus purpuratus.</title>
        <authorList>
            <person name="Murali S."/>
            <person name="Liu Y."/>
            <person name="Vee V."/>
            <person name="English A."/>
            <person name="Wang M."/>
            <person name="Skinner E."/>
            <person name="Han Y."/>
            <person name="Muzny D.M."/>
            <person name="Worley K.C."/>
            <person name="Gibbs R.A."/>
        </authorList>
    </citation>
    <scope>NUCLEOTIDE SEQUENCE</scope>
</reference>
<keyword evidence="8" id="KW-0378">Hydrolase</keyword>
<feature type="domain" description="Calcineurin-like phosphoesterase" evidence="12">
    <location>
        <begin position="60"/>
        <end position="239"/>
    </location>
</feature>
<proteinExistence type="inferred from homology"/>
<dbReference type="Gene3D" id="3.60.21.10">
    <property type="match status" value="1"/>
</dbReference>
<dbReference type="InterPro" id="IPR041867">
    <property type="entry name" value="MPP_CSTP1"/>
</dbReference>
<keyword evidence="7" id="KW-0479">Metal-binding</keyword>